<dbReference type="EMBL" id="BDIP01009375">
    <property type="protein sequence ID" value="GIQ92295.1"/>
    <property type="molecule type" value="Genomic_DNA"/>
</dbReference>
<comment type="caution">
    <text evidence="1">The sequence shown here is derived from an EMBL/GenBank/DDBJ whole genome shotgun (WGS) entry which is preliminary data.</text>
</comment>
<gene>
    <name evidence="1" type="ORF">KIPB_015980</name>
</gene>
<keyword evidence="2" id="KW-1185">Reference proteome</keyword>
<name>A0A9K3GRR0_9EUKA</name>
<dbReference type="Proteomes" id="UP000265618">
    <property type="component" value="Unassembled WGS sequence"/>
</dbReference>
<accession>A0A9K3GRR0</accession>
<feature type="non-terminal residue" evidence="1">
    <location>
        <position position="1"/>
    </location>
</feature>
<evidence type="ECO:0000313" key="2">
    <source>
        <dbReference type="Proteomes" id="UP000265618"/>
    </source>
</evidence>
<sequence>ESGCEEYTPVQATITNYITRSPFTYSTLDNESPYTGAGQSDSIGSCMYLPDGWSLADMDDTRAIETVKAASFGATCLSGTIDSTPRSSSDGSACSAPTSVEYTLNTVSVTDAE</sequence>
<dbReference type="AlphaFoldDB" id="A0A9K3GRR0"/>
<protein>
    <submittedName>
        <fullName evidence="1">Uncharacterized protein</fullName>
    </submittedName>
</protein>
<proteinExistence type="predicted"/>
<evidence type="ECO:0000313" key="1">
    <source>
        <dbReference type="EMBL" id="GIQ92295.1"/>
    </source>
</evidence>
<feature type="non-terminal residue" evidence="1">
    <location>
        <position position="113"/>
    </location>
</feature>
<organism evidence="1 2">
    <name type="scientific">Kipferlia bialata</name>
    <dbReference type="NCBI Taxonomy" id="797122"/>
    <lineage>
        <taxon>Eukaryota</taxon>
        <taxon>Metamonada</taxon>
        <taxon>Carpediemonas-like organisms</taxon>
        <taxon>Kipferlia</taxon>
    </lineage>
</organism>
<reference evidence="1 2" key="1">
    <citation type="journal article" date="2018" name="PLoS ONE">
        <title>The draft genome of Kipferlia bialata reveals reductive genome evolution in fornicate parasites.</title>
        <authorList>
            <person name="Tanifuji G."/>
            <person name="Takabayashi S."/>
            <person name="Kume K."/>
            <person name="Takagi M."/>
            <person name="Nakayama T."/>
            <person name="Kamikawa R."/>
            <person name="Inagaki Y."/>
            <person name="Hashimoto T."/>
        </authorList>
    </citation>
    <scope>NUCLEOTIDE SEQUENCE [LARGE SCALE GENOMIC DNA]</scope>
    <source>
        <strain evidence="1">NY0173</strain>
    </source>
</reference>